<sequence length="47" mass="5297">MWPLFRARLRLVEGLPPFLDIAVMPFVATMVADSADDLNREGVEHAE</sequence>
<dbReference type="AlphaFoldDB" id="A0A7W6F3K3"/>
<dbReference type="EMBL" id="JACIDH010000010">
    <property type="protein sequence ID" value="MBB3879898.1"/>
    <property type="molecule type" value="Genomic_DNA"/>
</dbReference>
<name>A0A7W6F3K3_9SPHN</name>
<keyword evidence="2" id="KW-1185">Reference proteome</keyword>
<protein>
    <submittedName>
        <fullName evidence="1">Uncharacterized protein</fullName>
    </submittedName>
</protein>
<comment type="caution">
    <text evidence="1">The sequence shown here is derived from an EMBL/GenBank/DDBJ whole genome shotgun (WGS) entry which is preliminary data.</text>
</comment>
<dbReference type="Proteomes" id="UP000538670">
    <property type="component" value="Unassembled WGS sequence"/>
</dbReference>
<proteinExistence type="predicted"/>
<accession>A0A7W6F3K3</accession>
<evidence type="ECO:0000313" key="1">
    <source>
        <dbReference type="EMBL" id="MBB3879898.1"/>
    </source>
</evidence>
<organism evidence="1 2">
    <name type="scientific">Sphingomonas pseudosanguinis</name>
    <dbReference type="NCBI Taxonomy" id="413712"/>
    <lineage>
        <taxon>Bacteria</taxon>
        <taxon>Pseudomonadati</taxon>
        <taxon>Pseudomonadota</taxon>
        <taxon>Alphaproteobacteria</taxon>
        <taxon>Sphingomonadales</taxon>
        <taxon>Sphingomonadaceae</taxon>
        <taxon>Sphingomonas</taxon>
    </lineage>
</organism>
<evidence type="ECO:0000313" key="2">
    <source>
        <dbReference type="Proteomes" id="UP000538670"/>
    </source>
</evidence>
<dbReference type="RefSeq" id="WP_183952129.1">
    <property type="nucleotide sequence ID" value="NZ_CP189888.1"/>
</dbReference>
<reference evidence="1 2" key="1">
    <citation type="submission" date="2020-08" db="EMBL/GenBank/DDBJ databases">
        <title>Genomic Encyclopedia of Type Strains, Phase IV (KMG-IV): sequencing the most valuable type-strain genomes for metagenomic binning, comparative biology and taxonomic classification.</title>
        <authorList>
            <person name="Goeker M."/>
        </authorList>
    </citation>
    <scope>NUCLEOTIDE SEQUENCE [LARGE SCALE GENOMIC DNA]</scope>
    <source>
        <strain evidence="1 2">DSM 19512</strain>
    </source>
</reference>
<gene>
    <name evidence="1" type="ORF">GGR48_002332</name>
</gene>